<sequence length="130" mass="14870">MSSPVILFDGVCNLCNGAVQFIIKKDTNSVFKFSSLQSDFSQNARKSLPNIPQSLDSIILLDENKVYVKSQAVFKIIDSLPNYRFLKVFSILPVSVTDFVYDIIAKNRYRWFGKQESCMMPDPKLTSRFL</sequence>
<dbReference type="InterPro" id="IPR007263">
    <property type="entry name" value="DCC1-like"/>
</dbReference>
<protein>
    <submittedName>
        <fullName evidence="1">Thiol-disulfide oxidoreductase DCC family protein</fullName>
    </submittedName>
</protein>
<accession>A0ABV7YY83</accession>
<gene>
    <name evidence="1" type="ORF">ACFOOI_09635</name>
</gene>
<dbReference type="PANTHER" id="PTHR33639:SF2">
    <property type="entry name" value="DUF393 DOMAIN-CONTAINING PROTEIN"/>
    <property type="match status" value="1"/>
</dbReference>
<evidence type="ECO:0000313" key="2">
    <source>
        <dbReference type="Proteomes" id="UP001595616"/>
    </source>
</evidence>
<dbReference type="Pfam" id="PF04134">
    <property type="entry name" value="DCC1-like"/>
    <property type="match status" value="1"/>
</dbReference>
<dbReference type="PANTHER" id="PTHR33639">
    <property type="entry name" value="THIOL-DISULFIDE OXIDOREDUCTASE DCC"/>
    <property type="match status" value="1"/>
</dbReference>
<dbReference type="EMBL" id="JBHRYQ010000001">
    <property type="protein sequence ID" value="MFC3810913.1"/>
    <property type="molecule type" value="Genomic_DNA"/>
</dbReference>
<reference evidence="2" key="1">
    <citation type="journal article" date="2019" name="Int. J. Syst. Evol. Microbiol.">
        <title>The Global Catalogue of Microorganisms (GCM) 10K type strain sequencing project: providing services to taxonomists for standard genome sequencing and annotation.</title>
        <authorList>
            <consortium name="The Broad Institute Genomics Platform"/>
            <consortium name="The Broad Institute Genome Sequencing Center for Infectious Disease"/>
            <person name="Wu L."/>
            <person name="Ma J."/>
        </authorList>
    </citation>
    <scope>NUCLEOTIDE SEQUENCE [LARGE SCALE GENOMIC DNA]</scope>
    <source>
        <strain evidence="2">CECT 7956</strain>
    </source>
</reference>
<proteinExistence type="predicted"/>
<comment type="caution">
    <text evidence="1">The sequence shown here is derived from an EMBL/GenBank/DDBJ whole genome shotgun (WGS) entry which is preliminary data.</text>
</comment>
<evidence type="ECO:0000313" key="1">
    <source>
        <dbReference type="EMBL" id="MFC3810913.1"/>
    </source>
</evidence>
<keyword evidence="2" id="KW-1185">Reference proteome</keyword>
<organism evidence="1 2">
    <name type="scientific">Lacihabitans lacunae</name>
    <dbReference type="NCBI Taxonomy" id="1028214"/>
    <lineage>
        <taxon>Bacteria</taxon>
        <taxon>Pseudomonadati</taxon>
        <taxon>Bacteroidota</taxon>
        <taxon>Cytophagia</taxon>
        <taxon>Cytophagales</taxon>
        <taxon>Leadbetterellaceae</taxon>
        <taxon>Lacihabitans</taxon>
    </lineage>
</organism>
<name>A0ABV7YY83_9BACT</name>
<dbReference type="RefSeq" id="WP_379837441.1">
    <property type="nucleotide sequence ID" value="NZ_JBHRYQ010000001.1"/>
</dbReference>
<dbReference type="Proteomes" id="UP001595616">
    <property type="component" value="Unassembled WGS sequence"/>
</dbReference>
<dbReference type="InterPro" id="IPR052927">
    <property type="entry name" value="DCC_oxidoreductase"/>
</dbReference>